<gene>
    <name evidence="17" type="ORF">TSAR_002953</name>
</gene>
<feature type="domain" description="Chitin-binding type-2" evidence="15">
    <location>
        <begin position="1167"/>
        <end position="1221"/>
    </location>
</feature>
<dbReference type="Pfam" id="PF00704">
    <property type="entry name" value="Glyco_hydro_18"/>
    <property type="match status" value="5"/>
</dbReference>
<evidence type="ECO:0000256" key="5">
    <source>
        <dbReference type="ARBA" id="ARBA00022729"/>
    </source>
</evidence>
<dbReference type="PROSITE" id="PS51910">
    <property type="entry name" value="GH18_2"/>
    <property type="match status" value="5"/>
</dbReference>
<dbReference type="GO" id="GO:0008843">
    <property type="term" value="F:endochitinase activity"/>
    <property type="evidence" value="ECO:0007669"/>
    <property type="project" value="UniProtKB-EC"/>
</dbReference>
<dbReference type="GO" id="GO:0006032">
    <property type="term" value="P:chitin catabolic process"/>
    <property type="evidence" value="ECO:0007669"/>
    <property type="project" value="UniProtKB-KW"/>
</dbReference>
<dbReference type="PANTHER" id="PTHR11177:SF359">
    <property type="entry name" value="CHITINASE 10-RELATED"/>
    <property type="match status" value="1"/>
</dbReference>
<feature type="domain" description="GH18" evidence="16">
    <location>
        <begin position="2323"/>
        <end position="2692"/>
    </location>
</feature>
<proteinExistence type="inferred from homology"/>
<evidence type="ECO:0000256" key="10">
    <source>
        <dbReference type="ARBA" id="ARBA00023295"/>
    </source>
</evidence>
<feature type="domain" description="GH18" evidence="16">
    <location>
        <begin position="561"/>
        <end position="924"/>
    </location>
</feature>
<keyword evidence="18" id="KW-1185">Reference proteome</keyword>
<keyword evidence="5 14" id="KW-0732">Signal</keyword>
<dbReference type="STRING" id="543379.A0A232FN68"/>
<feature type="domain" description="GH18" evidence="16">
    <location>
        <begin position="1751"/>
        <end position="2120"/>
    </location>
</feature>
<dbReference type="InterPro" id="IPR036508">
    <property type="entry name" value="Chitin-bd_dom_sf"/>
</dbReference>
<feature type="domain" description="Chitin-binding type-2" evidence="15">
    <location>
        <begin position="1236"/>
        <end position="1290"/>
    </location>
</feature>
<feature type="region of interest" description="Disordered" evidence="13">
    <location>
        <begin position="2285"/>
        <end position="2312"/>
    </location>
</feature>
<feature type="compositionally biased region" description="Low complexity" evidence="13">
    <location>
        <begin position="1147"/>
        <end position="1156"/>
    </location>
</feature>
<evidence type="ECO:0000256" key="14">
    <source>
        <dbReference type="SAM" id="SignalP"/>
    </source>
</evidence>
<keyword evidence="10 12" id="KW-0326">Glycosidase</keyword>
<dbReference type="SUPFAM" id="SSF51445">
    <property type="entry name" value="(Trans)glycosidases"/>
    <property type="match status" value="5"/>
</dbReference>
<feature type="region of interest" description="Disordered" evidence="13">
    <location>
        <begin position="1136"/>
        <end position="1166"/>
    </location>
</feature>
<name>A0A232FN68_9HYME</name>
<feature type="compositionally biased region" description="Low complexity" evidence="13">
    <location>
        <begin position="1016"/>
        <end position="1072"/>
    </location>
</feature>
<organism evidence="17 18">
    <name type="scientific">Trichomalopsis sarcophagae</name>
    <dbReference type="NCBI Taxonomy" id="543379"/>
    <lineage>
        <taxon>Eukaryota</taxon>
        <taxon>Metazoa</taxon>
        <taxon>Ecdysozoa</taxon>
        <taxon>Arthropoda</taxon>
        <taxon>Hexapoda</taxon>
        <taxon>Insecta</taxon>
        <taxon>Pterygota</taxon>
        <taxon>Neoptera</taxon>
        <taxon>Endopterygota</taxon>
        <taxon>Hymenoptera</taxon>
        <taxon>Apocrita</taxon>
        <taxon>Proctotrupomorpha</taxon>
        <taxon>Chalcidoidea</taxon>
        <taxon>Pteromalidae</taxon>
        <taxon>Pteromalinae</taxon>
        <taxon>Trichomalopsis</taxon>
    </lineage>
</organism>
<sequence length="2700" mass="302683">MGWPITALCSALLALSLFHTQAHHIPGHPDLRHVPPPDVPTFQRNAVESSPVNREYGSSGLPLRSAVEHVPEHYEGHRQPLRDAVEASPKHGERRQPLRDSVEHRLPPSFGGGFEHEAFWLEQLTPPAVRRIQNPPNVLCHLEAESVYREEPFILLPRSLPPHKCTHFVYSAASIDPQEFTVIPRDPEYDIVKGGYIAAAGLRRQDPALRVLISLASPDHGRLYREILSNANERLPPFVDSLLDFLAEHDFDGVEIDWENASAGPLKYLLRQLRAAFQERGYILLVALRPEQIADSELAELADLLVLRAWHSRRVAEVVQSPAPLGFVTSLVESLTRRGVPAAKIVVGMPFFGWSYKLAQKDDGESQHAVGFGINGPYTKHRGQLAYFEICEKLEDPWQFKRHEKNGSYLVLGDQWIGYDDPLSVKIKAAYVKSASLGGLSLYSLDLDDFQGICGDSWPLFNAAVQTLGIYDGPKERCPKTGLFSDPDNCSGFLSCFNGYLHRGHCGMGRFYDPIRGRCVSASPEVCDPGHSDKFSYANWSLERLRQRQRLEKLELLEDGPRVVCYVTSWAMYRKGDGKFVPEHLDARLCTDVVYAFAGLNPETLTVHSFDPWADIENNLYQRVTSISGTRVLLALGGWTDSAGDKYSRLVNSASARRKFVASAVHFLRKHNFQGLSLEWNYPGCWQSDCRRGPETDRPNFTRLLAELRKEFDAQEPPLTLAVAISGYKEVIDKAYDIQEISKLVDFMTVMSYDYHGAWESTTSHLAPLFAIPGDSSPYYNLNFTLNYLVSLGADRSKIIADIPIYGQSYRLTSADKNGLGDPVAGPGAAGEYTRQPGMLAYYEICDRIEKENWELGPGPSAHYKDQFVSFDSPKSILYKGQYILNHGFGGAAAWTVDLDDFTNRCCQEPFPLLRTINRALGRLLTPAPSHKDCKKPEEPVTPVAPTLTTHADANDGKPVPTRPITTPSTRPTTWPTWTEKPTTPWNQGTSTTWSWTSSSTTTTTTRRPIITPGVTSTKRPSTQRPTTQRPTTQRPTTQRPTTQRPTTQRPTTHRPTVPSTGSLSGSSCSSGEHQPDPANCGTYYRCVLGEFKREFCAPGLHWDTNRHLCDWPTAAKCKKMSTTTTTRRPTYATVPTTEFTTPNAGIPSPSTTISTVTQRPDGSKPGKDCEHGQYYAYPNSCTHFLVCVNGKLVRQQCGPGLNWNEAKNMCDWAFKNPCNDTKRNMPAKITQKDEAQSCTAGEYQSVPGDCESYYACLWGKFEEFQCAPGLHFNAESQICDWPARAKCQATAPSGGAPAVDNGSGFTTQKPWQPPPAQSTTPLPSAEIDPDKVSPLSGHFKVVCYFTNWAWYRRGVGRYLPEHIDHTLCTHIVYGFAVLDYSNLIIKAHDSWADFDNRFYERVVAYKKRGLKVSLALGGWNDSAGDKYSRLVNNPAARQKFVEHALQFVEKYGFDGLDLDWEYPVCWQTDCKKGPDSDKEGFSNLVRELSQVFRPRGLLLSTAVSPSKKIIDAGYDVPVLAKYFDWIAVMTYDYHGQWDKRTGHVAPMYYHSDDEFYYFNANYTINYWISKGAPPRTLVMGMPLYGQAFSLNDPSRGTGLNSPASAGTAGEFTKAAGFLAYYEICDRIHNKGWQVVQDPERRMGPYAYKGNQWVSFDDADMIRQKAQYVRDMGLGGGMVWALDLDDFRGRCGEGQHPLMHTLQQVLADPPNSHDRPINPPRYGQKLEWRMADSPSRNEVSANLKQSEDDEYKVVCYFTNWAWYRQGEGKFLPEDIDADLCSHIIYGFAVLDGSSHTIKTHDSWADVDNKFYERVVAYKAKGKKVLVAIGGWNDSAGDKYSKLVNNSANRRKFITHVIQFIEKYGFDGLDLDWEYPVCWQVDCNKGPKSDKEGFTALVRELSAEFKPRGLLLSSAVSPNKRVIAEGYDVPVIAEHLDWIAVMTYDYHGQWDKKTGHNAPFYARPDDWDTTFNANFSIHYWMERGAPAKKLVMGVPLYGQSFSLAERNDNALNAPTYGGGEAGDATRARGFLSYYEICQRTLTRGWTVVQDPQRRIGPYAYKGDQWVSFDDAEQVRRKSEFIKELGLGGGMVWALDLDDFKNYCGCEPSPLLRTMNRVLRNYPAGPLCTVSCKSLEPSASTVTENEPATIKPTTERPTYPPVSQPSRPTTTDIPIEVATEDEDAVEVEAGGSAPSHGQPQGDCHGKLFIAHKDDCRKYYLCNFGMLTELTCPNGLVWNEDHCDWPENTNCKGKPFGGGSGSQQFVRLKMNYPNGEFFFDSTVRPTTTTSAVHPGQWQEPTRPTTSTTTEDYSIQEQPEELSIGGRKMVCYFTNWAWYRQGVGKFLPEDIDPNLCTHIVYGFAVLDYERLVIKMHDSWADIDNDFYGRVTKLRKRGIRVLIGIGGWNDSAGDKYSRLVNNPEARRRFVQDILQFIEKHGFSGLDLDWEYPVCWQVDCSKGPASDKAAFSALVSELSAAFKPRGLLLSAAVSPSKQVIDAGYDVPLLGHHLDWIAVMTYDYHGQWDKKTGHVAPLYYYPGDDYDYFNANFTMRYWIEKGAPSRKLVMGVPLYGQSFTLAQGLQHGLNVPAPGPGQAGEFTRAAGFLAFYEICSKVKNNGWAVVKDPEGRIGPYATRGDQWVGYDDVSDVARKADFIRDLDLGGGMIWALDLDDFRNTCNCGKYPLLTALTNGLKGDVNQRQDCT</sequence>
<dbReference type="Gene3D" id="2.170.140.10">
    <property type="entry name" value="Chitin binding domain"/>
    <property type="match status" value="5"/>
</dbReference>
<protein>
    <recommendedName>
        <fullName evidence="3">chitinase</fullName>
        <ecNumber evidence="3">3.2.1.14</ecNumber>
    </recommendedName>
</protein>
<keyword evidence="11" id="KW-0624">Polysaccharide degradation</keyword>
<dbReference type="GO" id="GO:0000272">
    <property type="term" value="P:polysaccharide catabolic process"/>
    <property type="evidence" value="ECO:0007669"/>
    <property type="project" value="UniProtKB-KW"/>
</dbReference>
<dbReference type="Gene3D" id="3.20.20.80">
    <property type="entry name" value="Glycosidases"/>
    <property type="match status" value="5"/>
</dbReference>
<dbReference type="GO" id="GO:0005576">
    <property type="term" value="C:extracellular region"/>
    <property type="evidence" value="ECO:0007669"/>
    <property type="project" value="InterPro"/>
</dbReference>
<feature type="compositionally biased region" description="Low complexity" evidence="13">
    <location>
        <begin position="2297"/>
        <end position="2306"/>
    </location>
</feature>
<dbReference type="PROSITE" id="PS01095">
    <property type="entry name" value="GH18_1"/>
    <property type="match status" value="2"/>
</dbReference>
<dbReference type="InterPro" id="IPR001223">
    <property type="entry name" value="Glyco_hydro18_cat"/>
</dbReference>
<dbReference type="GO" id="GO:0008061">
    <property type="term" value="F:chitin binding"/>
    <property type="evidence" value="ECO:0007669"/>
    <property type="project" value="UniProtKB-KW"/>
</dbReference>
<feature type="signal peptide" evidence="14">
    <location>
        <begin position="1"/>
        <end position="22"/>
    </location>
</feature>
<feature type="compositionally biased region" description="Polar residues" evidence="13">
    <location>
        <begin position="2137"/>
        <end position="2154"/>
    </location>
</feature>
<feature type="chain" id="PRO_5012850596" description="chitinase" evidence="14">
    <location>
        <begin position="23"/>
        <end position="2700"/>
    </location>
</feature>
<reference evidence="17 18" key="1">
    <citation type="journal article" date="2017" name="Curr. Biol.">
        <title>The Evolution of Venom by Co-option of Single-Copy Genes.</title>
        <authorList>
            <person name="Martinson E.O."/>
            <person name="Mrinalini"/>
            <person name="Kelkar Y.D."/>
            <person name="Chang C.H."/>
            <person name="Werren J.H."/>
        </authorList>
    </citation>
    <scope>NUCLEOTIDE SEQUENCE [LARGE SCALE GENOMIC DNA]</scope>
    <source>
        <strain evidence="17 18">Alberta</strain>
        <tissue evidence="17">Whole body</tissue>
    </source>
</reference>
<evidence type="ECO:0000313" key="17">
    <source>
        <dbReference type="EMBL" id="OXU32112.1"/>
    </source>
</evidence>
<dbReference type="SUPFAM" id="SSF54556">
    <property type="entry name" value="Chitinase insertion domain"/>
    <property type="match status" value="5"/>
</dbReference>
<feature type="domain" description="GH18" evidence="16">
    <location>
        <begin position="1340"/>
        <end position="1709"/>
    </location>
</feature>
<accession>A0A232FN68</accession>
<dbReference type="PROSITE" id="PS50940">
    <property type="entry name" value="CHIT_BIND_II"/>
    <property type="match status" value="5"/>
</dbReference>
<comment type="similarity">
    <text evidence="2">Belongs to the glycosyl hydrolase 18 family. Chitinase class II subfamily.</text>
</comment>
<dbReference type="Proteomes" id="UP000215335">
    <property type="component" value="Unassembled WGS sequence"/>
</dbReference>
<evidence type="ECO:0000256" key="7">
    <source>
        <dbReference type="ARBA" id="ARBA00023024"/>
    </source>
</evidence>
<dbReference type="OrthoDB" id="76388at2759"/>
<dbReference type="FunFam" id="3.10.50.10:FF:000004">
    <property type="entry name" value="Chitinase 5"/>
    <property type="match status" value="1"/>
</dbReference>
<dbReference type="InterPro" id="IPR002557">
    <property type="entry name" value="Chitin-bd_dom"/>
</dbReference>
<feature type="region of interest" description="Disordered" evidence="13">
    <location>
        <begin position="2137"/>
        <end position="2169"/>
    </location>
</feature>
<feature type="domain" description="Chitin-binding type-2" evidence="15">
    <location>
        <begin position="1066"/>
        <end position="1120"/>
    </location>
</feature>
<keyword evidence="4" id="KW-0147">Chitin-binding</keyword>
<feature type="region of interest" description="Disordered" evidence="13">
    <location>
        <begin position="71"/>
        <end position="103"/>
    </location>
</feature>
<keyword evidence="6 12" id="KW-0378">Hydrolase</keyword>
<dbReference type="InterPro" id="IPR029070">
    <property type="entry name" value="Chitinase_insertion_sf"/>
</dbReference>
<evidence type="ECO:0000256" key="2">
    <source>
        <dbReference type="ARBA" id="ARBA00009121"/>
    </source>
</evidence>
<evidence type="ECO:0000256" key="9">
    <source>
        <dbReference type="ARBA" id="ARBA00023277"/>
    </source>
</evidence>
<comment type="catalytic activity">
    <reaction evidence="1">
        <text>Random endo-hydrolysis of N-acetyl-beta-D-glucosaminide (1-&gt;4)-beta-linkages in chitin and chitodextrins.</text>
        <dbReference type="EC" id="3.2.1.14"/>
    </reaction>
</comment>
<evidence type="ECO:0000259" key="16">
    <source>
        <dbReference type="PROSITE" id="PS51910"/>
    </source>
</evidence>
<evidence type="ECO:0000256" key="1">
    <source>
        <dbReference type="ARBA" id="ARBA00000822"/>
    </source>
</evidence>
<evidence type="ECO:0000313" key="18">
    <source>
        <dbReference type="Proteomes" id="UP000215335"/>
    </source>
</evidence>
<comment type="caution">
    <text evidence="17">The sequence shown here is derived from an EMBL/GenBank/DDBJ whole genome shotgun (WGS) entry which is preliminary data.</text>
</comment>
<dbReference type="FunFam" id="3.20.20.80:FF:000048">
    <property type="entry name" value="Brain chitinase and chia"/>
    <property type="match status" value="1"/>
</dbReference>
<dbReference type="EC" id="3.2.1.14" evidence="3"/>
<evidence type="ECO:0000256" key="6">
    <source>
        <dbReference type="ARBA" id="ARBA00022801"/>
    </source>
</evidence>
<feature type="region of interest" description="Disordered" evidence="13">
    <location>
        <begin position="928"/>
        <end position="1076"/>
    </location>
</feature>
<evidence type="ECO:0000256" key="4">
    <source>
        <dbReference type="ARBA" id="ARBA00022669"/>
    </source>
</evidence>
<dbReference type="SUPFAM" id="SSF57625">
    <property type="entry name" value="Invertebrate chitin-binding proteins"/>
    <property type="match status" value="5"/>
</dbReference>
<evidence type="ECO:0000256" key="11">
    <source>
        <dbReference type="ARBA" id="ARBA00023326"/>
    </source>
</evidence>
<dbReference type="InterPro" id="IPR050314">
    <property type="entry name" value="Glycosyl_Hydrlase_18"/>
</dbReference>
<evidence type="ECO:0000256" key="8">
    <source>
        <dbReference type="ARBA" id="ARBA00023157"/>
    </source>
</evidence>
<feature type="domain" description="GH18" evidence="16">
    <location>
        <begin position="136"/>
        <end position="471"/>
    </location>
</feature>
<feature type="domain" description="Chitin-binding type-2" evidence="15">
    <location>
        <begin position="2198"/>
        <end position="2250"/>
    </location>
</feature>
<dbReference type="EMBL" id="NNAY01000006">
    <property type="protein sequence ID" value="OXU32112.1"/>
    <property type="molecule type" value="Genomic_DNA"/>
</dbReference>
<evidence type="ECO:0000256" key="12">
    <source>
        <dbReference type="RuleBase" id="RU000489"/>
    </source>
</evidence>
<feature type="compositionally biased region" description="Low complexity" evidence="13">
    <location>
        <begin position="959"/>
        <end position="1006"/>
    </location>
</feature>
<keyword evidence="8" id="KW-1015">Disulfide bond</keyword>
<dbReference type="PANTHER" id="PTHR11177">
    <property type="entry name" value="CHITINASE"/>
    <property type="match status" value="1"/>
</dbReference>
<dbReference type="SMART" id="SM00636">
    <property type="entry name" value="Glyco_18"/>
    <property type="match status" value="5"/>
</dbReference>
<evidence type="ECO:0000256" key="3">
    <source>
        <dbReference type="ARBA" id="ARBA00012729"/>
    </source>
</evidence>
<feature type="region of interest" description="Disordered" evidence="13">
    <location>
        <begin position="1293"/>
        <end position="1328"/>
    </location>
</feature>
<dbReference type="InterPro" id="IPR001579">
    <property type="entry name" value="Glyco_hydro_18_chit_AS"/>
</dbReference>
<dbReference type="Pfam" id="PF01607">
    <property type="entry name" value="CBM_14"/>
    <property type="match status" value="5"/>
</dbReference>
<dbReference type="InterPro" id="IPR011583">
    <property type="entry name" value="Chitinase_II/V-like_cat"/>
</dbReference>
<dbReference type="FunFam" id="3.10.50.10:FF:000001">
    <property type="entry name" value="Chitinase 3-like 1"/>
    <property type="match status" value="4"/>
</dbReference>
<keyword evidence="7" id="KW-0146">Chitin degradation</keyword>
<dbReference type="Gene3D" id="3.10.50.10">
    <property type="match status" value="5"/>
</dbReference>
<dbReference type="CDD" id="cd02872">
    <property type="entry name" value="GH18_chitolectin_chitotriosidase"/>
    <property type="match status" value="4"/>
</dbReference>
<dbReference type="SMART" id="SM00494">
    <property type="entry name" value="ChtBD2"/>
    <property type="match status" value="5"/>
</dbReference>
<dbReference type="FunFam" id="3.20.20.80:FF:000007">
    <property type="entry name" value="Acidic mammalian chitinase"/>
    <property type="match status" value="3"/>
</dbReference>
<dbReference type="InterPro" id="IPR017853">
    <property type="entry name" value="GH"/>
</dbReference>
<feature type="domain" description="Chitin-binding type-2" evidence="15">
    <location>
        <begin position="475"/>
        <end position="529"/>
    </location>
</feature>
<evidence type="ECO:0000259" key="15">
    <source>
        <dbReference type="PROSITE" id="PS50940"/>
    </source>
</evidence>
<keyword evidence="9" id="KW-0119">Carbohydrate metabolism</keyword>
<evidence type="ECO:0000256" key="13">
    <source>
        <dbReference type="SAM" id="MobiDB-lite"/>
    </source>
</evidence>
<feature type="compositionally biased region" description="Basic and acidic residues" evidence="13">
    <location>
        <begin position="930"/>
        <end position="939"/>
    </location>
</feature>